<evidence type="ECO:0000256" key="2">
    <source>
        <dbReference type="ARBA" id="ARBA00009865"/>
    </source>
</evidence>
<reference evidence="7 8" key="2">
    <citation type="submission" date="2022-06" db="EMBL/GenBank/DDBJ databases">
        <title>Genomic Encyclopedia of Type Strains, Phase I: the one thousand microbial genomes (KMG-I) project.</title>
        <authorList>
            <person name="Kyrpides N."/>
        </authorList>
    </citation>
    <scope>NUCLEOTIDE SEQUENCE [LARGE SCALE GENOMIC DNA]</scope>
    <source>
        <strain evidence="7 8">DSM 43889</strain>
    </source>
</reference>
<dbReference type="InterPro" id="IPR050727">
    <property type="entry name" value="GH43_arabinanases"/>
</dbReference>
<dbReference type="PIRSF" id="PIRSF026534">
    <property type="entry name" value="Endo_alpha-L-arabinosidase"/>
    <property type="match status" value="1"/>
</dbReference>
<dbReference type="InterPro" id="IPR016840">
    <property type="entry name" value="Glyco_hydro_43_endo_a_Ara-ase"/>
</dbReference>
<evidence type="ECO:0000256" key="4">
    <source>
        <dbReference type="ARBA" id="ARBA00023295"/>
    </source>
</evidence>
<keyword evidence="3 5" id="KW-0378">Hydrolase</keyword>
<reference evidence="7 8" key="1">
    <citation type="submission" date="2013-07" db="EMBL/GenBank/DDBJ databases">
        <authorList>
            <consortium name="DOE Joint Genome Institute"/>
            <person name="Reeve W."/>
            <person name="Huntemann M."/>
            <person name="Han J."/>
            <person name="Chen A."/>
            <person name="Kyrpides N."/>
            <person name="Mavromatis K."/>
            <person name="Markowitz V."/>
            <person name="Palaniappan K."/>
            <person name="Ivanova N."/>
            <person name="Schaumberg A."/>
            <person name="Pati A."/>
            <person name="Liolios K."/>
            <person name="Nordberg H.P."/>
            <person name="Cantor M.N."/>
            <person name="Hua S.X."/>
            <person name="Woyke T."/>
        </authorList>
    </citation>
    <scope>NUCLEOTIDE SEQUENCE [LARGE SCALE GENOMIC DNA]</scope>
    <source>
        <strain evidence="7 8">DSM 43889</strain>
    </source>
</reference>
<comment type="pathway">
    <text evidence="1 5">Glycan metabolism; L-arabinan degradation.</text>
</comment>
<evidence type="ECO:0000313" key="8">
    <source>
        <dbReference type="Proteomes" id="UP000791080"/>
    </source>
</evidence>
<keyword evidence="8" id="KW-1185">Reference proteome</keyword>
<dbReference type="PANTHER" id="PTHR43301:SF3">
    <property type="entry name" value="ARABINAN ENDO-1,5-ALPHA-L-ARABINOSIDASE A-RELATED"/>
    <property type="match status" value="1"/>
</dbReference>
<dbReference type="InterPro" id="IPR006710">
    <property type="entry name" value="Glyco_hydro_43"/>
</dbReference>
<comment type="caution">
    <text evidence="7">The sequence shown here is derived from an EMBL/GenBank/DDBJ whole genome shotgun (WGS) entry which is preliminary data.</text>
</comment>
<dbReference type="RefSeq" id="WP_026420124.1">
    <property type="nucleotide sequence ID" value="NZ_AUBJ02000001.1"/>
</dbReference>
<evidence type="ECO:0000256" key="5">
    <source>
        <dbReference type="PIRNR" id="PIRNR026534"/>
    </source>
</evidence>
<comment type="similarity">
    <text evidence="2 5">Belongs to the glycosyl hydrolase 43 family.</text>
</comment>
<dbReference type="Gene3D" id="2.115.10.20">
    <property type="entry name" value="Glycosyl hydrolase domain, family 43"/>
    <property type="match status" value="1"/>
</dbReference>
<dbReference type="Pfam" id="PF04616">
    <property type="entry name" value="Glyco_hydro_43"/>
    <property type="match status" value="1"/>
</dbReference>
<proteinExistence type="inferred from homology"/>
<feature type="chain" id="PRO_5045916381" evidence="6">
    <location>
        <begin position="33"/>
        <end position="340"/>
    </location>
</feature>
<organism evidence="7 8">
    <name type="scientific">Actinoalloteichus caeruleus DSM 43889</name>
    <dbReference type="NCBI Taxonomy" id="1120930"/>
    <lineage>
        <taxon>Bacteria</taxon>
        <taxon>Bacillati</taxon>
        <taxon>Actinomycetota</taxon>
        <taxon>Actinomycetes</taxon>
        <taxon>Pseudonocardiales</taxon>
        <taxon>Pseudonocardiaceae</taxon>
        <taxon>Actinoalloteichus</taxon>
        <taxon>Actinoalloteichus cyanogriseus</taxon>
    </lineage>
</organism>
<keyword evidence="6" id="KW-0732">Signal</keyword>
<dbReference type="Proteomes" id="UP000791080">
    <property type="component" value="Unassembled WGS sequence"/>
</dbReference>
<dbReference type="InterPro" id="IPR023296">
    <property type="entry name" value="Glyco_hydro_beta-prop_sf"/>
</dbReference>
<evidence type="ECO:0000256" key="1">
    <source>
        <dbReference type="ARBA" id="ARBA00004834"/>
    </source>
</evidence>
<name>A0ABT1JQ13_ACTCY</name>
<gene>
    <name evidence="7" type="ORF">G443_004895</name>
</gene>
<accession>A0ABT1JQ13</accession>
<protein>
    <submittedName>
        <fullName evidence="7">Arabinan endo-1,5-alpha-L-arabinosidase</fullName>
    </submittedName>
</protein>
<evidence type="ECO:0000256" key="6">
    <source>
        <dbReference type="SAM" id="SignalP"/>
    </source>
</evidence>
<dbReference type="PANTHER" id="PTHR43301">
    <property type="entry name" value="ARABINAN ENDO-1,5-ALPHA-L-ARABINOSIDASE"/>
    <property type="match status" value="1"/>
</dbReference>
<dbReference type="SUPFAM" id="SSF75005">
    <property type="entry name" value="Arabinanase/levansucrase/invertase"/>
    <property type="match status" value="1"/>
</dbReference>
<feature type="signal peptide" evidence="6">
    <location>
        <begin position="1"/>
        <end position="32"/>
    </location>
</feature>
<keyword evidence="4 5" id="KW-0326">Glycosidase</keyword>
<dbReference type="CDD" id="cd08998">
    <property type="entry name" value="GH43_Arb43a-like"/>
    <property type="match status" value="1"/>
</dbReference>
<evidence type="ECO:0000313" key="7">
    <source>
        <dbReference type="EMBL" id="MCP2334625.1"/>
    </source>
</evidence>
<dbReference type="EMBL" id="AUBJ02000001">
    <property type="protein sequence ID" value="MCP2334625.1"/>
    <property type="molecule type" value="Genomic_DNA"/>
</dbReference>
<evidence type="ECO:0000256" key="3">
    <source>
        <dbReference type="ARBA" id="ARBA00022801"/>
    </source>
</evidence>
<sequence>MVVRAAGRLRSTVALLAVTALVTTGAPAAAHAAEAGAPASSSEQGYPLPGLVRGDVLVHDPSMVRTPEGYLLYSTHNGIEVRSSSNRIDFDRVGPALAEVPAWVDDYNDVRGVWAPDVSHHRGTYWMYYTASSFGSNHSAIGLATSPTGRPGTFTDQGIVISSTDGDDFNAIDPSLLVTSDGSWWLSLGSFWTGIRMIRLDPETGHRHPTDRTLHHLATRPDAPHAVEAPHILERNGYYYLFVSHDHCCSGVDSTYRVMVGRSTSPTGPYVDRDGVRMLDGGGTEVLSTHGTIIGPGGQSVLSDVDGDLLVYHYYDGADHGRHKLGVNLLDWSGGWPSVH</sequence>